<dbReference type="EMBL" id="CP017080">
    <property type="protein sequence ID" value="AOH53472.1"/>
    <property type="molecule type" value="Genomic_DNA"/>
</dbReference>
<evidence type="ECO:0000256" key="2">
    <source>
        <dbReference type="RuleBase" id="RU003452"/>
    </source>
</evidence>
<dbReference type="Proteomes" id="UP000077926">
    <property type="component" value="Chromosome"/>
</dbReference>
<keyword evidence="4" id="KW-1185">Reference proteome</keyword>
<dbReference type="KEGG" id="bmur:ABE28_003840"/>
<dbReference type="PANTHER" id="PTHR11786:SF0">
    <property type="entry name" value="ARYLAMINE N-ACETYLTRANSFERASE 4-RELATED"/>
    <property type="match status" value="1"/>
</dbReference>
<dbReference type="RefSeq" id="WP_064462044.1">
    <property type="nucleotide sequence ID" value="NZ_CP017080.1"/>
</dbReference>
<dbReference type="InterPro" id="IPR053710">
    <property type="entry name" value="Arylamine_NAT_domain_sf"/>
</dbReference>
<accession>A0A1B3XJX4</accession>
<evidence type="ECO:0000256" key="1">
    <source>
        <dbReference type="ARBA" id="ARBA00006547"/>
    </source>
</evidence>
<organism evidence="3 4">
    <name type="scientific">Peribacillus muralis</name>
    <dbReference type="NCBI Taxonomy" id="264697"/>
    <lineage>
        <taxon>Bacteria</taxon>
        <taxon>Bacillati</taxon>
        <taxon>Bacillota</taxon>
        <taxon>Bacilli</taxon>
        <taxon>Bacillales</taxon>
        <taxon>Bacillaceae</taxon>
        <taxon>Peribacillus</taxon>
    </lineage>
</organism>
<dbReference type="AlphaFoldDB" id="A0A1B3XJX4"/>
<keyword evidence="3" id="KW-0808">Transferase</keyword>
<dbReference type="InterPro" id="IPR001447">
    <property type="entry name" value="Arylamine_N-AcTrfase"/>
</dbReference>
<comment type="similarity">
    <text evidence="1 2">Belongs to the arylamine N-acetyltransferase family.</text>
</comment>
<dbReference type="Pfam" id="PF00797">
    <property type="entry name" value="Acetyltransf_2"/>
    <property type="match status" value="1"/>
</dbReference>
<dbReference type="PANTHER" id="PTHR11786">
    <property type="entry name" value="N-HYDROXYARYLAMINE O-ACETYLTRANSFERASE"/>
    <property type="match status" value="1"/>
</dbReference>
<proteinExistence type="inferred from homology"/>
<sequence length="255" mass="29163">MNDLNALFRKRIGMKEGEKLTFEDLDDILERTGKAIPFENLAIISSELSDINKENIIDKVLVRNEGGVCYELNAALYFFLEENDFEVSLIRGVIYNQGWMTIGRTHVAILLKHDGQTYLVDTGFGGNLPLKPVPLNGDTIISRNGEFRIKKENTEHGDHILELKLKYKDADWKIGYAFDSSNLVGNVSELNEVQTIIKEDPQSPFNKHPLITRLTNGGNITLTDTSFTQWDDGKVKKEEIDNERFKELMKQHFDR</sequence>
<dbReference type="PRINTS" id="PR01543">
    <property type="entry name" value="ANATRNSFRASE"/>
</dbReference>
<dbReference type="OrthoDB" id="7181050at2"/>
<dbReference type="GO" id="GO:0016407">
    <property type="term" value="F:acetyltransferase activity"/>
    <property type="evidence" value="ECO:0007669"/>
    <property type="project" value="InterPro"/>
</dbReference>
<dbReference type="STRING" id="264697.ABE28_003840"/>
<dbReference type="InterPro" id="IPR038765">
    <property type="entry name" value="Papain-like_cys_pep_sf"/>
</dbReference>
<evidence type="ECO:0000313" key="3">
    <source>
        <dbReference type="EMBL" id="AOH53472.1"/>
    </source>
</evidence>
<dbReference type="SUPFAM" id="SSF54001">
    <property type="entry name" value="Cysteine proteinases"/>
    <property type="match status" value="1"/>
</dbReference>
<evidence type="ECO:0000313" key="4">
    <source>
        <dbReference type="Proteomes" id="UP000077926"/>
    </source>
</evidence>
<reference evidence="3 4" key="1">
    <citation type="submission" date="2016-08" db="EMBL/GenBank/DDBJ databases">
        <title>Complete genome sequence of Bacillus muralis G25-68, a strain with toxicity to nematodes.</title>
        <authorList>
            <person name="Zheng Z."/>
        </authorList>
    </citation>
    <scope>NUCLEOTIDE SEQUENCE [LARGE SCALE GENOMIC DNA]</scope>
    <source>
        <strain evidence="3 4">G25-68</strain>
    </source>
</reference>
<gene>
    <name evidence="3" type="ORF">ABE28_003840</name>
</gene>
<protein>
    <submittedName>
        <fullName evidence="3">Arylamine N-acetyltransferase</fullName>
    </submittedName>
</protein>
<dbReference type="Gene3D" id="3.30.2140.20">
    <property type="match status" value="1"/>
</dbReference>
<name>A0A1B3XJX4_9BACI</name>